<proteinExistence type="predicted"/>
<dbReference type="Proteomes" id="UP000601435">
    <property type="component" value="Unassembled WGS sequence"/>
</dbReference>
<evidence type="ECO:0000256" key="1">
    <source>
        <dbReference type="SAM" id="MobiDB-lite"/>
    </source>
</evidence>
<feature type="compositionally biased region" description="Basic and acidic residues" evidence="1">
    <location>
        <begin position="95"/>
        <end position="109"/>
    </location>
</feature>
<feature type="compositionally biased region" description="Basic and acidic residues" evidence="1">
    <location>
        <begin position="137"/>
        <end position="166"/>
    </location>
</feature>
<dbReference type="OrthoDB" id="10643584at2759"/>
<feature type="non-terminal residue" evidence="2">
    <location>
        <position position="276"/>
    </location>
</feature>
<reference evidence="2" key="1">
    <citation type="submission" date="2021-02" db="EMBL/GenBank/DDBJ databases">
        <authorList>
            <person name="Dougan E. K."/>
            <person name="Rhodes N."/>
            <person name="Thang M."/>
            <person name="Chan C."/>
        </authorList>
    </citation>
    <scope>NUCLEOTIDE SEQUENCE</scope>
</reference>
<comment type="caution">
    <text evidence="2">The sequence shown here is derived from an EMBL/GenBank/DDBJ whole genome shotgun (WGS) entry which is preliminary data.</text>
</comment>
<dbReference type="EMBL" id="CAJNJA010074080">
    <property type="protein sequence ID" value="CAE7911414.1"/>
    <property type="molecule type" value="Genomic_DNA"/>
</dbReference>
<gene>
    <name evidence="2" type="ORF">SNEC2469_LOCUS31066</name>
</gene>
<evidence type="ECO:0000313" key="2">
    <source>
        <dbReference type="EMBL" id="CAE7911414.1"/>
    </source>
</evidence>
<name>A0A813BQ03_9DINO</name>
<sequence>AKSKEPAEPPPAKAKAKAPALGITGPTKDLYQPFRRDPLRRRRVPAAEELVEEDVGTRSRSEPPPGDASVDLSAAGGALENTPLRSARRTRTPPRTREAETGFIRDLRLRGSVLASLHRAEQAEPEATEEEPTAEEPTAKEEPATTDEAKAEEAEEETGGHQDHIVSAEGAAEGAPGEGAEEEEDPEQDVEIEVEVPASVSERTRSPSPSGEAVQEVRVAVKRGNVTHRVQRTAHQEDAAEALSAPDPYDLPEEEEVVQYRGAARGEVVEAEVEET</sequence>
<feature type="compositionally biased region" description="Acidic residues" evidence="1">
    <location>
        <begin position="179"/>
        <end position="194"/>
    </location>
</feature>
<organism evidence="2 3">
    <name type="scientific">Symbiodinium necroappetens</name>
    <dbReference type="NCBI Taxonomy" id="1628268"/>
    <lineage>
        <taxon>Eukaryota</taxon>
        <taxon>Sar</taxon>
        <taxon>Alveolata</taxon>
        <taxon>Dinophyceae</taxon>
        <taxon>Suessiales</taxon>
        <taxon>Symbiodiniaceae</taxon>
        <taxon>Symbiodinium</taxon>
    </lineage>
</organism>
<feature type="compositionally biased region" description="Acidic residues" evidence="1">
    <location>
        <begin position="123"/>
        <end position="134"/>
    </location>
</feature>
<accession>A0A813BQ03</accession>
<dbReference type="AlphaFoldDB" id="A0A813BQ03"/>
<keyword evidence="3" id="KW-1185">Reference proteome</keyword>
<feature type="region of interest" description="Disordered" evidence="1">
    <location>
        <begin position="230"/>
        <end position="252"/>
    </location>
</feature>
<protein>
    <submittedName>
        <fullName evidence="2">Uncharacterized protein</fullName>
    </submittedName>
</protein>
<evidence type="ECO:0000313" key="3">
    <source>
        <dbReference type="Proteomes" id="UP000601435"/>
    </source>
</evidence>
<feature type="non-terminal residue" evidence="2">
    <location>
        <position position="1"/>
    </location>
</feature>
<feature type="region of interest" description="Disordered" evidence="1">
    <location>
        <begin position="1"/>
        <end position="214"/>
    </location>
</feature>